<sequence>MNFLRVLTFIFLISIASGAPSGLLKPSQDDFYDPPSGYESKPEGAILKWRNTPAKMGATFMPLNIANSWQALVRTTDSHGNATAIVTTIMKPHNANSKQVISYQSMEDSANENCAPSYSLQFGSDANTLVLKAESYIIQIALERGYYVVTPDYEGPNAAFTAGRIAGHAVLDSLRATIQSANETGIAADASYALFGYSGGSLASGWAASLQPTYAPELKSKLIGATLGGFVTNITETVTAVEGTVFAGLTPNGLWGLSQEYPFFKEYLKQGMSEEHYKKLKTASENCLLNAILGFPFYRFFSGSDPFFKKGWDVFKEDDIKQMLDENTLLFQNNQEIPDIPLMIYHATNDEIVPYHGNSDRYYDNICKWKPDISLELNIDQTGGHILEIPQGVPAAFAWLERLFRGQNIVKGCHKTTRLNNLLYPGADYSIYTALTAAIKSLVGGEIGPNGEGLPVS</sequence>
<dbReference type="Pfam" id="PF03583">
    <property type="entry name" value="LIP"/>
    <property type="match status" value="1"/>
</dbReference>
<dbReference type="InterPro" id="IPR005152">
    <property type="entry name" value="Lipase_secreted"/>
</dbReference>
<accession>A0A1E4RD35</accession>
<protein>
    <submittedName>
        <fullName evidence="5">LIP-domain-containing protein</fullName>
    </submittedName>
</protein>
<proteinExistence type="inferred from homology"/>
<keyword evidence="1 4" id="KW-0732">Signal</keyword>
<gene>
    <name evidence="5" type="ORF">HYPBUDRAFT_114584</name>
</gene>
<dbReference type="PIRSF" id="PIRSF029171">
    <property type="entry name" value="Esterase_LipA"/>
    <property type="match status" value="1"/>
</dbReference>
<dbReference type="RefSeq" id="XP_020074228.1">
    <property type="nucleotide sequence ID" value="XM_020219054.1"/>
</dbReference>
<dbReference type="GO" id="GO:0016042">
    <property type="term" value="P:lipid catabolic process"/>
    <property type="evidence" value="ECO:0007669"/>
    <property type="project" value="UniProtKB-UniRule"/>
</dbReference>
<evidence type="ECO:0000313" key="5">
    <source>
        <dbReference type="EMBL" id="ODV65161.1"/>
    </source>
</evidence>
<dbReference type="GeneID" id="30993604"/>
<feature type="chain" id="PRO_5013433382" evidence="4">
    <location>
        <begin position="19"/>
        <end position="457"/>
    </location>
</feature>
<dbReference type="OrthoDB" id="2373480at2759"/>
<evidence type="ECO:0000256" key="1">
    <source>
        <dbReference type="ARBA" id="ARBA00022729"/>
    </source>
</evidence>
<dbReference type="PANTHER" id="PTHR34853:SF1">
    <property type="entry name" value="LIPASE 5"/>
    <property type="match status" value="1"/>
</dbReference>
<evidence type="ECO:0000256" key="3">
    <source>
        <dbReference type="ARBA" id="ARBA00023369"/>
    </source>
</evidence>
<dbReference type="InterPro" id="IPR029058">
    <property type="entry name" value="AB_hydrolase_fold"/>
</dbReference>
<evidence type="ECO:0000256" key="2">
    <source>
        <dbReference type="ARBA" id="ARBA00023180"/>
    </source>
</evidence>
<keyword evidence="2" id="KW-0325">Glycoprotein</keyword>
<dbReference type="AlphaFoldDB" id="A0A1E4RD35"/>
<evidence type="ECO:0000256" key="4">
    <source>
        <dbReference type="PIRNR" id="PIRNR029171"/>
    </source>
</evidence>
<name>A0A1E4RD35_9ASCO</name>
<evidence type="ECO:0000313" key="6">
    <source>
        <dbReference type="Proteomes" id="UP000095085"/>
    </source>
</evidence>
<dbReference type="SUPFAM" id="SSF53474">
    <property type="entry name" value="alpha/beta-Hydrolases"/>
    <property type="match status" value="1"/>
</dbReference>
<feature type="signal peptide" evidence="4">
    <location>
        <begin position="1"/>
        <end position="18"/>
    </location>
</feature>
<reference evidence="6" key="1">
    <citation type="submission" date="2016-05" db="EMBL/GenBank/DDBJ databases">
        <title>Comparative genomics of biotechnologically important yeasts.</title>
        <authorList>
            <consortium name="DOE Joint Genome Institute"/>
            <person name="Riley R."/>
            <person name="Haridas S."/>
            <person name="Wolfe K.H."/>
            <person name="Lopes M.R."/>
            <person name="Hittinger C.T."/>
            <person name="Goker M."/>
            <person name="Salamov A."/>
            <person name="Wisecaver J."/>
            <person name="Long T.M."/>
            <person name="Aerts A.L."/>
            <person name="Barry K."/>
            <person name="Choi C."/>
            <person name="Clum A."/>
            <person name="Coughlan A.Y."/>
            <person name="Deshpande S."/>
            <person name="Douglass A.P."/>
            <person name="Hanson S.J."/>
            <person name="Klenk H.-P."/>
            <person name="Labutti K."/>
            <person name="Lapidus A."/>
            <person name="Lindquist E."/>
            <person name="Lipzen A."/>
            <person name="Meier-Kolthoff J.P."/>
            <person name="Ohm R.A."/>
            <person name="Otillar R.P."/>
            <person name="Pangilinan J."/>
            <person name="Peng Y."/>
            <person name="Rokas A."/>
            <person name="Rosa C.A."/>
            <person name="Scheuner C."/>
            <person name="Sibirny A.A."/>
            <person name="Slot J.C."/>
            <person name="Stielow J.B."/>
            <person name="Sun H."/>
            <person name="Kurtzman C.P."/>
            <person name="Blackwell M."/>
            <person name="Grigoriev I.V."/>
            <person name="Jeffries T.W."/>
        </authorList>
    </citation>
    <scope>NUCLEOTIDE SEQUENCE [LARGE SCALE GENOMIC DNA]</scope>
    <source>
        <strain evidence="6">NRRL Y-1933</strain>
    </source>
</reference>
<comment type="catalytic activity">
    <reaction evidence="3">
        <text>a triacylglycerol + H2O = a diacylglycerol + a fatty acid + H(+)</text>
        <dbReference type="Rhea" id="RHEA:12044"/>
        <dbReference type="ChEBI" id="CHEBI:15377"/>
        <dbReference type="ChEBI" id="CHEBI:15378"/>
        <dbReference type="ChEBI" id="CHEBI:17855"/>
        <dbReference type="ChEBI" id="CHEBI:18035"/>
        <dbReference type="ChEBI" id="CHEBI:28868"/>
        <dbReference type="EC" id="3.1.1.3"/>
    </reaction>
    <physiologicalReaction direction="left-to-right" evidence="3">
        <dbReference type="Rhea" id="RHEA:12045"/>
    </physiologicalReaction>
</comment>
<dbReference type="GO" id="GO:0004806">
    <property type="term" value="F:triacylglycerol lipase activity"/>
    <property type="evidence" value="ECO:0007669"/>
    <property type="project" value="UniProtKB-UniRule"/>
</dbReference>
<dbReference type="Gene3D" id="1.10.260.130">
    <property type="match status" value="1"/>
</dbReference>
<dbReference type="EMBL" id="KV454545">
    <property type="protein sequence ID" value="ODV65161.1"/>
    <property type="molecule type" value="Genomic_DNA"/>
</dbReference>
<comment type="similarity">
    <text evidence="4">Belongs to the AB hydrolase superfamily. Lipase family.</text>
</comment>
<dbReference type="PANTHER" id="PTHR34853">
    <property type="match status" value="1"/>
</dbReference>
<keyword evidence="6" id="KW-1185">Reference proteome</keyword>
<organism evidence="5 6">
    <name type="scientific">Hyphopichia burtonii NRRL Y-1933</name>
    <dbReference type="NCBI Taxonomy" id="984485"/>
    <lineage>
        <taxon>Eukaryota</taxon>
        <taxon>Fungi</taxon>
        <taxon>Dikarya</taxon>
        <taxon>Ascomycota</taxon>
        <taxon>Saccharomycotina</taxon>
        <taxon>Pichiomycetes</taxon>
        <taxon>Debaryomycetaceae</taxon>
        <taxon>Hyphopichia</taxon>
    </lineage>
</organism>
<dbReference type="Proteomes" id="UP000095085">
    <property type="component" value="Unassembled WGS sequence"/>
</dbReference>
<dbReference type="Gene3D" id="3.40.50.1820">
    <property type="entry name" value="alpha/beta hydrolase"/>
    <property type="match status" value="1"/>
</dbReference>